<evidence type="ECO:0000256" key="1">
    <source>
        <dbReference type="SAM" id="MobiDB-lite"/>
    </source>
</evidence>
<dbReference type="Proteomes" id="UP001550348">
    <property type="component" value="Unassembled WGS sequence"/>
</dbReference>
<feature type="region of interest" description="Disordered" evidence="1">
    <location>
        <begin position="48"/>
        <end position="86"/>
    </location>
</feature>
<feature type="compositionally biased region" description="Low complexity" evidence="1">
    <location>
        <begin position="59"/>
        <end position="73"/>
    </location>
</feature>
<dbReference type="EMBL" id="JBEXRX010000215">
    <property type="protein sequence ID" value="MEU0156680.1"/>
    <property type="molecule type" value="Genomic_DNA"/>
</dbReference>
<reference evidence="2 3" key="1">
    <citation type="submission" date="2024-06" db="EMBL/GenBank/DDBJ databases">
        <title>The Natural Products Discovery Center: Release of the First 8490 Sequenced Strains for Exploring Actinobacteria Biosynthetic Diversity.</title>
        <authorList>
            <person name="Kalkreuter E."/>
            <person name="Kautsar S.A."/>
            <person name="Yang D."/>
            <person name="Bader C.D."/>
            <person name="Teijaro C.N."/>
            <person name="Fluegel L."/>
            <person name="Davis C.M."/>
            <person name="Simpson J.R."/>
            <person name="Lauterbach L."/>
            <person name="Steele A.D."/>
            <person name="Gui C."/>
            <person name="Meng S."/>
            <person name="Li G."/>
            <person name="Viehrig K."/>
            <person name="Ye F."/>
            <person name="Su P."/>
            <person name="Kiefer A.F."/>
            <person name="Nichols A."/>
            <person name="Cepeda A.J."/>
            <person name="Yan W."/>
            <person name="Fan B."/>
            <person name="Jiang Y."/>
            <person name="Adhikari A."/>
            <person name="Zheng C.-J."/>
            <person name="Schuster L."/>
            <person name="Cowan T.M."/>
            <person name="Smanski M.J."/>
            <person name="Chevrette M.G."/>
            <person name="De Carvalho L.P.S."/>
            <person name="Shen B."/>
        </authorList>
    </citation>
    <scope>NUCLEOTIDE SEQUENCE [LARGE SCALE GENOMIC DNA]</scope>
    <source>
        <strain evidence="2 3">NPDC006286</strain>
    </source>
</reference>
<accession>A0ABV2VV62</accession>
<gene>
    <name evidence="2" type="ORF">ABZ071_33360</name>
</gene>
<sequence>MTRKNKTRTRTATRLCATCGTPFTWTSRNPRRRFCNPVCKARWWRATNTDTTKPGPADTTTAASTTRTPSSTANAHSPSATTNAVTHEYDPYVAGYRTEQTPSAVQNCPNCNQPIAVINLLITSAAAYVNTPSRAVTDVG</sequence>
<evidence type="ECO:0000313" key="3">
    <source>
        <dbReference type="Proteomes" id="UP001550348"/>
    </source>
</evidence>
<dbReference type="RefSeq" id="WP_355668176.1">
    <property type="nucleotide sequence ID" value="NZ_JBEXRX010000215.1"/>
</dbReference>
<proteinExistence type="predicted"/>
<organism evidence="2 3">
    <name type="scientific">Micromonospora fulviviridis</name>
    <dbReference type="NCBI Taxonomy" id="47860"/>
    <lineage>
        <taxon>Bacteria</taxon>
        <taxon>Bacillati</taxon>
        <taxon>Actinomycetota</taxon>
        <taxon>Actinomycetes</taxon>
        <taxon>Micromonosporales</taxon>
        <taxon>Micromonosporaceae</taxon>
        <taxon>Micromonospora</taxon>
    </lineage>
</organism>
<keyword evidence="3" id="KW-1185">Reference proteome</keyword>
<feature type="compositionally biased region" description="Polar residues" evidence="1">
    <location>
        <begin position="74"/>
        <end position="85"/>
    </location>
</feature>
<evidence type="ECO:0000313" key="2">
    <source>
        <dbReference type="EMBL" id="MEU0156680.1"/>
    </source>
</evidence>
<protein>
    <submittedName>
        <fullName evidence="2">Uncharacterized protein</fullName>
    </submittedName>
</protein>
<name>A0ABV2VV62_9ACTN</name>
<comment type="caution">
    <text evidence="2">The sequence shown here is derived from an EMBL/GenBank/DDBJ whole genome shotgun (WGS) entry which is preliminary data.</text>
</comment>